<evidence type="ECO:0000256" key="5">
    <source>
        <dbReference type="RuleBase" id="RU004404"/>
    </source>
</evidence>
<proteinExistence type="inferred from homology"/>
<dbReference type="Gene3D" id="3.90.226.10">
    <property type="entry name" value="2-enoyl-CoA Hydratase, Chain A, domain 1"/>
    <property type="match status" value="1"/>
</dbReference>
<dbReference type="InterPro" id="IPR002477">
    <property type="entry name" value="Peptidoglycan-bd-like"/>
</dbReference>
<reference evidence="8 9" key="1">
    <citation type="submission" date="2014-02" db="EMBL/GenBank/DDBJ databases">
        <title>Draft genome sequence of Lysinibacillus massiliensis CCUG 49529.</title>
        <authorList>
            <person name="Zhang F."/>
            <person name="Wang G."/>
            <person name="Zhang L."/>
        </authorList>
    </citation>
    <scope>NUCLEOTIDE SEQUENCE [LARGE SCALE GENOMIC DNA]</scope>
    <source>
        <strain evidence="8 9">CCUG 49529</strain>
    </source>
</reference>
<dbReference type="Gene3D" id="3.30.750.44">
    <property type="match status" value="1"/>
</dbReference>
<dbReference type="AlphaFoldDB" id="A0A0A3J0J8"/>
<dbReference type="GO" id="GO:0008236">
    <property type="term" value="F:serine-type peptidase activity"/>
    <property type="evidence" value="ECO:0007669"/>
    <property type="project" value="UniProtKB-KW"/>
</dbReference>
<name>A0A0A3J0J8_9BACL</name>
<feature type="domain" description="PDZ" evidence="7">
    <location>
        <begin position="85"/>
        <end position="168"/>
    </location>
</feature>
<evidence type="ECO:0000256" key="2">
    <source>
        <dbReference type="ARBA" id="ARBA00022670"/>
    </source>
</evidence>
<evidence type="ECO:0000313" key="9">
    <source>
        <dbReference type="Proteomes" id="UP000030595"/>
    </source>
</evidence>
<evidence type="ECO:0000313" key="8">
    <source>
        <dbReference type="EMBL" id="KGR90544.1"/>
    </source>
</evidence>
<dbReference type="SUPFAM" id="SSF52096">
    <property type="entry name" value="ClpP/crotonase"/>
    <property type="match status" value="1"/>
</dbReference>
<dbReference type="InterPro" id="IPR004447">
    <property type="entry name" value="Peptidase_S41A"/>
</dbReference>
<dbReference type="Gene3D" id="1.10.101.10">
    <property type="entry name" value="PGBD-like superfamily/PGBD"/>
    <property type="match status" value="1"/>
</dbReference>
<organism evidence="8 9">
    <name type="scientific">Ureibacillus massiliensis 4400831 = CIP 108448 = CCUG 49529</name>
    <dbReference type="NCBI Taxonomy" id="1211035"/>
    <lineage>
        <taxon>Bacteria</taxon>
        <taxon>Bacillati</taxon>
        <taxon>Bacillota</taxon>
        <taxon>Bacilli</taxon>
        <taxon>Bacillales</taxon>
        <taxon>Caryophanaceae</taxon>
        <taxon>Ureibacillus</taxon>
    </lineage>
</organism>
<dbReference type="CDD" id="cd07560">
    <property type="entry name" value="Peptidase_S41_CPP"/>
    <property type="match status" value="1"/>
</dbReference>
<dbReference type="EMBL" id="JPVQ01000017">
    <property type="protein sequence ID" value="KGR90544.1"/>
    <property type="molecule type" value="Genomic_DNA"/>
</dbReference>
<dbReference type="PROSITE" id="PS50106">
    <property type="entry name" value="PDZ"/>
    <property type="match status" value="1"/>
</dbReference>
<dbReference type="NCBIfam" id="TIGR00225">
    <property type="entry name" value="prc"/>
    <property type="match status" value="1"/>
</dbReference>
<dbReference type="GO" id="GO:0006508">
    <property type="term" value="P:proteolysis"/>
    <property type="evidence" value="ECO:0007669"/>
    <property type="project" value="UniProtKB-KW"/>
</dbReference>
<dbReference type="InterPro" id="IPR036365">
    <property type="entry name" value="PGBD-like_sf"/>
</dbReference>
<dbReference type="CDD" id="cd06782">
    <property type="entry name" value="cpPDZ_CPP-like"/>
    <property type="match status" value="1"/>
</dbReference>
<dbReference type="Pfam" id="PF01471">
    <property type="entry name" value="PG_binding_1"/>
    <property type="match status" value="1"/>
</dbReference>
<dbReference type="Gene3D" id="2.30.42.10">
    <property type="match status" value="1"/>
</dbReference>
<sequence>MRKGRIFLLLGTICLVIAFILIWQKWNGSNKEEELSNMPVIDEVYSLINEKSVYSVSGEVLVEGALRGMTSALEDPYSTYYTEKEAVLHKQSLAGQRVGIGIEITEKNGRFVVVAPVKSSPAEKAGIRPFDEIVQVDEQRLDGKTMGELLEMIQGEAGEEVTLVLYRPSAERHITVTLKRMEIKNDTVESEIIEVEDAKIGYISISMFGEKTADEWFEATSDLISKNVDGFVVDLRDNPGGYLHSVAAIVSSLHKEGEVFAYMQNGEGAMEPLQTSNIEGDEEYLKQMGKIPVIVLQNEGSASASEVMAGAVQSWNRATIIGMQSFGKGTVQETWALQNGGELKLSTNKWLTPKREWIHGKGIPADIEVEQHPLFLLEVIPLTGEYKEGDFSEEVAYVQKVLNGLGYTVTRTDGFFDSETAEAVELYREKNNLIEGRNMTEDLFESIREQVTLYKEAQEHDLQLQMGLSVMVHILEGEF</sequence>
<dbReference type="SMART" id="SM00245">
    <property type="entry name" value="TSPc"/>
    <property type="match status" value="1"/>
</dbReference>
<evidence type="ECO:0000256" key="4">
    <source>
        <dbReference type="ARBA" id="ARBA00022825"/>
    </source>
</evidence>
<dbReference type="Proteomes" id="UP000030595">
    <property type="component" value="Unassembled WGS sequence"/>
</dbReference>
<evidence type="ECO:0000259" key="7">
    <source>
        <dbReference type="PROSITE" id="PS50106"/>
    </source>
</evidence>
<keyword evidence="9" id="KW-1185">Reference proteome</keyword>
<dbReference type="PANTHER" id="PTHR32060">
    <property type="entry name" value="TAIL-SPECIFIC PROTEASE"/>
    <property type="match status" value="1"/>
</dbReference>
<evidence type="ECO:0000256" key="3">
    <source>
        <dbReference type="ARBA" id="ARBA00022801"/>
    </source>
</evidence>
<dbReference type="GO" id="GO:0007165">
    <property type="term" value="P:signal transduction"/>
    <property type="evidence" value="ECO:0007669"/>
    <property type="project" value="TreeGrafter"/>
</dbReference>
<dbReference type="InterPro" id="IPR029045">
    <property type="entry name" value="ClpP/crotonase-like_dom_sf"/>
</dbReference>
<dbReference type="eggNOG" id="COG0793">
    <property type="taxonomic scope" value="Bacteria"/>
</dbReference>
<dbReference type="Pfam" id="PF22694">
    <property type="entry name" value="CtpB_N-like"/>
    <property type="match status" value="1"/>
</dbReference>
<comment type="similarity">
    <text evidence="1 5">Belongs to the peptidase S41A family.</text>
</comment>
<dbReference type="SUPFAM" id="SSF50156">
    <property type="entry name" value="PDZ domain-like"/>
    <property type="match status" value="1"/>
</dbReference>
<dbReference type="SMART" id="SM00228">
    <property type="entry name" value="PDZ"/>
    <property type="match status" value="1"/>
</dbReference>
<dbReference type="InterPro" id="IPR005151">
    <property type="entry name" value="Tail-specific_protease"/>
</dbReference>
<keyword evidence="6" id="KW-0812">Transmembrane</keyword>
<evidence type="ECO:0000256" key="6">
    <source>
        <dbReference type="SAM" id="Phobius"/>
    </source>
</evidence>
<dbReference type="InterPro" id="IPR041489">
    <property type="entry name" value="PDZ_6"/>
</dbReference>
<dbReference type="InterPro" id="IPR036034">
    <property type="entry name" value="PDZ_sf"/>
</dbReference>
<feature type="transmembrane region" description="Helical" evidence="6">
    <location>
        <begin position="7"/>
        <end position="26"/>
    </location>
</feature>
<dbReference type="GO" id="GO:0030288">
    <property type="term" value="C:outer membrane-bounded periplasmic space"/>
    <property type="evidence" value="ECO:0007669"/>
    <property type="project" value="TreeGrafter"/>
</dbReference>
<dbReference type="OrthoDB" id="9812068at2"/>
<dbReference type="RefSeq" id="WP_036176407.1">
    <property type="nucleotide sequence ID" value="NZ_AVCZ01000017.1"/>
</dbReference>
<keyword evidence="2 5" id="KW-0645">Protease</keyword>
<dbReference type="GO" id="GO:0004175">
    <property type="term" value="F:endopeptidase activity"/>
    <property type="evidence" value="ECO:0007669"/>
    <property type="project" value="TreeGrafter"/>
</dbReference>
<keyword evidence="3 5" id="KW-0378">Hydrolase</keyword>
<dbReference type="InterPro" id="IPR055210">
    <property type="entry name" value="CtpA/B_N"/>
</dbReference>
<gene>
    <name evidence="8" type="ORF">CD30_10750</name>
</gene>
<keyword evidence="4 5" id="KW-0720">Serine protease</keyword>
<dbReference type="InterPro" id="IPR036366">
    <property type="entry name" value="PGBDSf"/>
</dbReference>
<dbReference type="SUPFAM" id="SSF47090">
    <property type="entry name" value="PGBD-like"/>
    <property type="match status" value="1"/>
</dbReference>
<dbReference type="PANTHER" id="PTHR32060:SF30">
    <property type="entry name" value="CARBOXY-TERMINAL PROCESSING PROTEASE CTPA"/>
    <property type="match status" value="1"/>
</dbReference>
<comment type="caution">
    <text evidence="8">The sequence shown here is derived from an EMBL/GenBank/DDBJ whole genome shotgun (WGS) entry which is preliminary data.</text>
</comment>
<dbReference type="InterPro" id="IPR001478">
    <property type="entry name" value="PDZ"/>
</dbReference>
<protein>
    <submittedName>
        <fullName evidence="8">Peptidase S41</fullName>
    </submittedName>
</protein>
<dbReference type="FunFam" id="2.30.42.10:FF:000063">
    <property type="entry name" value="Peptidase, S41 family"/>
    <property type="match status" value="1"/>
</dbReference>
<evidence type="ECO:0000256" key="1">
    <source>
        <dbReference type="ARBA" id="ARBA00009179"/>
    </source>
</evidence>
<dbReference type="Pfam" id="PF03572">
    <property type="entry name" value="Peptidase_S41"/>
    <property type="match status" value="1"/>
</dbReference>
<keyword evidence="6" id="KW-0472">Membrane</keyword>
<dbReference type="Pfam" id="PF17820">
    <property type="entry name" value="PDZ_6"/>
    <property type="match status" value="1"/>
</dbReference>
<accession>A0A0A3J0J8</accession>
<keyword evidence="6" id="KW-1133">Transmembrane helix</keyword>